<protein>
    <recommendedName>
        <fullName evidence="3">DUF3047 domain-containing protein</fullName>
    </recommendedName>
</protein>
<dbReference type="RefSeq" id="WP_344924326.1">
    <property type="nucleotide sequence ID" value="NZ_BAABCW010000001.1"/>
</dbReference>
<accession>A0ABP7XA62</accession>
<evidence type="ECO:0000313" key="1">
    <source>
        <dbReference type="EMBL" id="GAA4108339.1"/>
    </source>
</evidence>
<evidence type="ECO:0000313" key="2">
    <source>
        <dbReference type="Proteomes" id="UP001500459"/>
    </source>
</evidence>
<organism evidence="1 2">
    <name type="scientific">Aquimarina addita</name>
    <dbReference type="NCBI Taxonomy" id="870485"/>
    <lineage>
        <taxon>Bacteria</taxon>
        <taxon>Pseudomonadati</taxon>
        <taxon>Bacteroidota</taxon>
        <taxon>Flavobacteriia</taxon>
        <taxon>Flavobacteriales</taxon>
        <taxon>Flavobacteriaceae</taxon>
        <taxon>Aquimarina</taxon>
    </lineage>
</organism>
<dbReference type="PROSITE" id="PS51257">
    <property type="entry name" value="PROKAR_LIPOPROTEIN"/>
    <property type="match status" value="1"/>
</dbReference>
<comment type="caution">
    <text evidence="1">The sequence shown here is derived from an EMBL/GenBank/DDBJ whole genome shotgun (WGS) entry which is preliminary data.</text>
</comment>
<name>A0ABP7XA62_9FLAO</name>
<keyword evidence="2" id="KW-1185">Reference proteome</keyword>
<sequence length="241" mass="28196">MKNVCILILFYLLVVSCKEEVKTNQDYDTSIEVRDPEPIKKENKQKIRTTAGAIAFANGLSHWDKVKQISFTFNVDQDSTHYERTWSWRPKSEMITMMSSEDTITYNRKNIDSISIQADKGFINDKYWLLAPFNLVWDETSFTSKHQIKAVAPISKNEMQKLTIVYNNSGGYTPGDAYDFYFNGDFKIKEWVFRKANTKEPSLITSWEDYENFDGITIAKTHHKEEGNWKLYFTNIKIETD</sequence>
<reference evidence="2" key="1">
    <citation type="journal article" date="2019" name="Int. J. Syst. Evol. Microbiol.">
        <title>The Global Catalogue of Microorganisms (GCM) 10K type strain sequencing project: providing services to taxonomists for standard genome sequencing and annotation.</title>
        <authorList>
            <consortium name="The Broad Institute Genomics Platform"/>
            <consortium name="The Broad Institute Genome Sequencing Center for Infectious Disease"/>
            <person name="Wu L."/>
            <person name="Ma J."/>
        </authorList>
    </citation>
    <scope>NUCLEOTIDE SEQUENCE [LARGE SCALE GENOMIC DNA]</scope>
    <source>
        <strain evidence="2">JCM 17106</strain>
    </source>
</reference>
<evidence type="ECO:0008006" key="3">
    <source>
        <dbReference type="Google" id="ProtNLM"/>
    </source>
</evidence>
<gene>
    <name evidence="1" type="ORF">GCM10022393_04330</name>
</gene>
<dbReference type="Proteomes" id="UP001500459">
    <property type="component" value="Unassembled WGS sequence"/>
</dbReference>
<proteinExistence type="predicted"/>
<dbReference type="EMBL" id="BAABCW010000001">
    <property type="protein sequence ID" value="GAA4108339.1"/>
    <property type="molecule type" value="Genomic_DNA"/>
</dbReference>